<proteinExistence type="inferred from homology"/>
<dbReference type="Pfam" id="PF01762">
    <property type="entry name" value="Galactosyl_T"/>
    <property type="match status" value="1"/>
</dbReference>
<evidence type="ECO:0000256" key="10">
    <source>
        <dbReference type="ARBA" id="ARBA00022989"/>
    </source>
</evidence>
<dbReference type="GO" id="GO:0000139">
    <property type="term" value="C:Golgi membrane"/>
    <property type="evidence" value="ECO:0007669"/>
    <property type="project" value="UniProtKB-SubCell"/>
</dbReference>
<keyword evidence="7" id="KW-0812">Transmembrane</keyword>
<evidence type="ECO:0000256" key="3">
    <source>
        <dbReference type="ARBA" id="ARBA00004922"/>
    </source>
</evidence>
<keyword evidence="6 16" id="KW-0808">Transferase</keyword>
<evidence type="ECO:0000256" key="9">
    <source>
        <dbReference type="ARBA" id="ARBA00022968"/>
    </source>
</evidence>
<dbReference type="EC" id="2.4.1.-" evidence="15"/>
<comment type="subcellular location">
    <subcellularLocation>
        <location evidence="1">Endoplasmic reticulum</location>
    </subcellularLocation>
    <subcellularLocation>
        <location evidence="2 15">Golgi apparatus membrane</location>
        <topology evidence="2 15">Single-pass type II membrane protein</topology>
    </subcellularLocation>
</comment>
<dbReference type="GO" id="GO:0008194">
    <property type="term" value="F:UDP-glycosyltransferase activity"/>
    <property type="evidence" value="ECO:0007669"/>
    <property type="project" value="TreeGrafter"/>
</dbReference>
<keyword evidence="5 15" id="KW-0328">Glycosyltransferase</keyword>
<accession>A0A556V6P6</accession>
<evidence type="ECO:0000256" key="6">
    <source>
        <dbReference type="ARBA" id="ARBA00022679"/>
    </source>
</evidence>
<dbReference type="OrthoDB" id="2139606at2759"/>
<comment type="catalytic activity">
    <reaction evidence="14">
        <text>3-O-(N-acetyl-beta-D-glucosaminyl-(1-&gt;4)-alpha-D-mannosyl)-L-threonyl-[protein] + UDP-N-acetyl-alpha-D-galactosamine = 3-O-[beta-D-GalNAc-(1-&gt;3)-beta-D-GlcNAc-(1-&gt;4)-alpha-D-Man]-L-Thr-[protein] + UDP + H(+)</text>
        <dbReference type="Rhea" id="RHEA:37667"/>
        <dbReference type="Rhea" id="RHEA-COMP:13308"/>
        <dbReference type="Rhea" id="RHEA-COMP:13618"/>
        <dbReference type="ChEBI" id="CHEBI:15378"/>
        <dbReference type="ChEBI" id="CHEBI:58223"/>
        <dbReference type="ChEBI" id="CHEBI:67138"/>
        <dbReference type="ChEBI" id="CHEBI:136709"/>
        <dbReference type="ChEBI" id="CHEBI:137540"/>
        <dbReference type="EC" id="2.4.1.313"/>
    </reaction>
</comment>
<keyword evidence="17" id="KW-1185">Reference proteome</keyword>
<evidence type="ECO:0000256" key="5">
    <source>
        <dbReference type="ARBA" id="ARBA00022676"/>
    </source>
</evidence>
<dbReference type="Gene3D" id="3.90.550.50">
    <property type="match status" value="1"/>
</dbReference>
<evidence type="ECO:0000256" key="7">
    <source>
        <dbReference type="ARBA" id="ARBA00022692"/>
    </source>
</evidence>
<evidence type="ECO:0000256" key="12">
    <source>
        <dbReference type="ARBA" id="ARBA00023136"/>
    </source>
</evidence>
<evidence type="ECO:0000313" key="16">
    <source>
        <dbReference type="EMBL" id="TSW75970.1"/>
    </source>
</evidence>
<dbReference type="Proteomes" id="UP000319801">
    <property type="component" value="Unassembled WGS sequence"/>
</dbReference>
<evidence type="ECO:0000313" key="17">
    <source>
        <dbReference type="Proteomes" id="UP000319801"/>
    </source>
</evidence>
<evidence type="ECO:0000256" key="4">
    <source>
        <dbReference type="ARBA" id="ARBA00008661"/>
    </source>
</evidence>
<keyword evidence="13" id="KW-0325">Glycoprotein</keyword>
<keyword evidence="10" id="KW-1133">Transmembrane helix</keyword>
<dbReference type="GO" id="GO:0006493">
    <property type="term" value="P:protein O-linked glycosylation"/>
    <property type="evidence" value="ECO:0007669"/>
    <property type="project" value="TreeGrafter"/>
</dbReference>
<dbReference type="PANTHER" id="PTHR11214">
    <property type="entry name" value="BETA-1,3-N-ACETYLGLUCOSAMINYLTRANSFERASE"/>
    <property type="match status" value="1"/>
</dbReference>
<keyword evidence="9" id="KW-0735">Signal-anchor</keyword>
<evidence type="ECO:0000256" key="2">
    <source>
        <dbReference type="ARBA" id="ARBA00004323"/>
    </source>
</evidence>
<evidence type="ECO:0000256" key="1">
    <source>
        <dbReference type="ARBA" id="ARBA00004240"/>
    </source>
</evidence>
<keyword evidence="12" id="KW-0472">Membrane</keyword>
<comment type="pathway">
    <text evidence="3">Protein modification; protein glycosylation.</text>
</comment>
<dbReference type="GO" id="GO:0005783">
    <property type="term" value="C:endoplasmic reticulum"/>
    <property type="evidence" value="ECO:0007669"/>
    <property type="project" value="UniProtKB-SubCell"/>
</dbReference>
<comment type="caution">
    <text evidence="16">The sequence shown here is derived from an EMBL/GenBank/DDBJ whole genome shotgun (WGS) entry which is preliminary data.</text>
</comment>
<protein>
    <recommendedName>
        <fullName evidence="15">Hexosyltransferase</fullName>
        <ecNumber evidence="15">2.4.1.-</ecNumber>
    </recommendedName>
</protein>
<evidence type="ECO:0000256" key="8">
    <source>
        <dbReference type="ARBA" id="ARBA00022824"/>
    </source>
</evidence>
<gene>
    <name evidence="16" type="ORF">Baya_13611</name>
</gene>
<dbReference type="InterPro" id="IPR002659">
    <property type="entry name" value="Glyco_trans_31"/>
</dbReference>
<evidence type="ECO:0000256" key="14">
    <source>
        <dbReference type="ARBA" id="ARBA00047667"/>
    </source>
</evidence>
<dbReference type="PANTHER" id="PTHR11214:SF219">
    <property type="entry name" value="UDP-GALNAC:BETA-1,3-N-ACETYLGALACTOSAMINYLTRANSFERASE 2"/>
    <property type="match status" value="1"/>
</dbReference>
<dbReference type="EMBL" id="VCAZ01000135">
    <property type="protein sequence ID" value="TSW75970.1"/>
    <property type="molecule type" value="Genomic_DNA"/>
</dbReference>
<sequence>MREAIRGTWMGYVGDHPVLQNQVLVKFIIGKHGCPIPEEDRENLFSCTQLNITEPVARQDMTILSNPDTLVPSDVSVIYLDFKVLDPIVITKLGVFPSGPQKNFNGNVTVKLFSVDQKEPVVTAHLTTLSPGVYVEGIWYKSVEQFILPKGFEGYLLWETQDVAGLMTLNVSNVQFNTGGGVIKLAPIEEGTLPHRNAHGFPGLAGGFVFSIYDVRELKKWLRGRADRQQAREARLREEEKALQEESRTYGDIIFVDVVDTYRNVPFKLLYFYKWAVRNANFSLLLKTDDDCYINMDEILIKIDYKRLIRSNLWWGNFRQSWTVDRVGKWQELEYASPVYPAFACGSGYMVSRDLVEWLASNADKLKVYQDEGWLCEKECYVDMLSSPQHTVKDLHFLWNQKNVCGDPCGCS</sequence>
<comment type="similarity">
    <text evidence="4 15">Belongs to the glycosyltransferase 31 family.</text>
</comment>
<organism evidence="16 17">
    <name type="scientific">Bagarius yarrelli</name>
    <name type="common">Goonch</name>
    <name type="synonym">Bagrus yarrelli</name>
    <dbReference type="NCBI Taxonomy" id="175774"/>
    <lineage>
        <taxon>Eukaryota</taxon>
        <taxon>Metazoa</taxon>
        <taxon>Chordata</taxon>
        <taxon>Craniata</taxon>
        <taxon>Vertebrata</taxon>
        <taxon>Euteleostomi</taxon>
        <taxon>Actinopterygii</taxon>
        <taxon>Neopterygii</taxon>
        <taxon>Teleostei</taxon>
        <taxon>Ostariophysi</taxon>
        <taxon>Siluriformes</taxon>
        <taxon>Sisoridae</taxon>
        <taxon>Sisorinae</taxon>
        <taxon>Bagarius</taxon>
    </lineage>
</organism>
<reference evidence="16 17" key="1">
    <citation type="journal article" date="2019" name="Genome Biol. Evol.">
        <title>Whole-Genome Sequencing of the Giant Devil Catfish, Bagarius yarrelli.</title>
        <authorList>
            <person name="Jiang W."/>
            <person name="Lv Y."/>
            <person name="Cheng L."/>
            <person name="Yang K."/>
            <person name="Chao B."/>
            <person name="Wang X."/>
            <person name="Li Y."/>
            <person name="Pan X."/>
            <person name="You X."/>
            <person name="Zhang Y."/>
            <person name="Yang J."/>
            <person name="Li J."/>
            <person name="Zhang X."/>
            <person name="Liu S."/>
            <person name="Sun C."/>
            <person name="Yang J."/>
            <person name="Shi Q."/>
        </authorList>
    </citation>
    <scope>NUCLEOTIDE SEQUENCE [LARGE SCALE GENOMIC DNA]</scope>
    <source>
        <strain evidence="16">JWS20170419001</strain>
        <tissue evidence="16">Muscle</tissue>
    </source>
</reference>
<name>A0A556V6P6_BAGYA</name>
<evidence type="ECO:0000256" key="11">
    <source>
        <dbReference type="ARBA" id="ARBA00023034"/>
    </source>
</evidence>
<evidence type="ECO:0000256" key="13">
    <source>
        <dbReference type="ARBA" id="ARBA00023180"/>
    </source>
</evidence>
<dbReference type="AlphaFoldDB" id="A0A556V6P6"/>
<dbReference type="GO" id="GO:0016758">
    <property type="term" value="F:hexosyltransferase activity"/>
    <property type="evidence" value="ECO:0007669"/>
    <property type="project" value="InterPro"/>
</dbReference>
<keyword evidence="11 15" id="KW-0333">Golgi apparatus</keyword>
<keyword evidence="8" id="KW-0256">Endoplasmic reticulum</keyword>
<evidence type="ECO:0000256" key="15">
    <source>
        <dbReference type="RuleBase" id="RU363063"/>
    </source>
</evidence>